<gene>
    <name evidence="1" type="ORF">P7K49_025676</name>
</gene>
<proteinExistence type="predicted"/>
<reference evidence="1 2" key="1">
    <citation type="submission" date="2023-05" db="EMBL/GenBank/DDBJ databases">
        <title>B98-5 Cell Line De Novo Hybrid Assembly: An Optical Mapping Approach.</title>
        <authorList>
            <person name="Kananen K."/>
            <person name="Auerbach J.A."/>
            <person name="Kautto E."/>
            <person name="Blachly J.S."/>
        </authorList>
    </citation>
    <scope>NUCLEOTIDE SEQUENCE [LARGE SCALE GENOMIC DNA]</scope>
    <source>
        <strain evidence="1">B95-8</strain>
        <tissue evidence="1">Cell line</tissue>
    </source>
</reference>
<evidence type="ECO:0000313" key="1">
    <source>
        <dbReference type="EMBL" id="KAK2096642.1"/>
    </source>
</evidence>
<comment type="caution">
    <text evidence="1">The sequence shown here is derived from an EMBL/GenBank/DDBJ whole genome shotgun (WGS) entry which is preliminary data.</text>
</comment>
<dbReference type="Proteomes" id="UP001266305">
    <property type="component" value="Unassembled WGS sequence"/>
</dbReference>
<dbReference type="EMBL" id="JASSZA010000012">
    <property type="protein sequence ID" value="KAK2096642.1"/>
    <property type="molecule type" value="Genomic_DNA"/>
</dbReference>
<organism evidence="1 2">
    <name type="scientific">Saguinus oedipus</name>
    <name type="common">Cotton-top tamarin</name>
    <name type="synonym">Oedipomidas oedipus</name>
    <dbReference type="NCBI Taxonomy" id="9490"/>
    <lineage>
        <taxon>Eukaryota</taxon>
        <taxon>Metazoa</taxon>
        <taxon>Chordata</taxon>
        <taxon>Craniata</taxon>
        <taxon>Vertebrata</taxon>
        <taxon>Euteleostomi</taxon>
        <taxon>Mammalia</taxon>
        <taxon>Eutheria</taxon>
        <taxon>Euarchontoglires</taxon>
        <taxon>Primates</taxon>
        <taxon>Haplorrhini</taxon>
        <taxon>Platyrrhini</taxon>
        <taxon>Cebidae</taxon>
        <taxon>Callitrichinae</taxon>
        <taxon>Saguinus</taxon>
    </lineage>
</organism>
<evidence type="ECO:0000313" key="2">
    <source>
        <dbReference type="Proteomes" id="UP001266305"/>
    </source>
</evidence>
<protein>
    <submittedName>
        <fullName evidence="1">Uncharacterized protein</fullName>
    </submittedName>
</protein>
<sequence length="109" mass="11806">MPGPPRSSWGCLPGPFGIDQSWSGPILLGEEHHAELLSNISLLSHDGWGRKAPTGGFGTEPELYSTVLGTTPSQQLTNAQHFTVYKDLVPSVRSTHFYSGISSFKHQVS</sequence>
<accession>A0ABQ9UHV2</accession>
<name>A0ABQ9UHV2_SAGOE</name>
<keyword evidence="2" id="KW-1185">Reference proteome</keyword>